<gene>
    <name evidence="2" type="ORF">mMyoMyo1_010039</name>
</gene>
<feature type="region of interest" description="Disordered" evidence="1">
    <location>
        <begin position="58"/>
        <end position="98"/>
    </location>
</feature>
<organism evidence="2 3">
    <name type="scientific">Myotis myotis</name>
    <name type="common">Greater mouse-eared bat</name>
    <name type="synonym">Vespertilio myotis</name>
    <dbReference type="NCBI Taxonomy" id="51298"/>
    <lineage>
        <taxon>Eukaryota</taxon>
        <taxon>Metazoa</taxon>
        <taxon>Chordata</taxon>
        <taxon>Craniata</taxon>
        <taxon>Vertebrata</taxon>
        <taxon>Euteleostomi</taxon>
        <taxon>Mammalia</taxon>
        <taxon>Eutheria</taxon>
        <taxon>Laurasiatheria</taxon>
        <taxon>Chiroptera</taxon>
        <taxon>Yangochiroptera</taxon>
        <taxon>Vespertilionidae</taxon>
        <taxon>Myotis</taxon>
    </lineage>
</organism>
<proteinExistence type="predicted"/>
<evidence type="ECO:0000256" key="1">
    <source>
        <dbReference type="SAM" id="MobiDB-lite"/>
    </source>
</evidence>
<accession>A0A7J7S290</accession>
<sequence>MFHQLSQGLSFLICEVGTTLPISGGDKDPLRYPLCSRYHGASTSQMLDSYSPPSSCPGPSLVLSLPPKPHPQLACGSPEPSQTAGTPPHNPQQPPSWGSQKCVSLQCVPPRSLADSSAQHSCRAARLLPHSCWEATLSVRRPRKPAACAPSLVGDINIFQHAGNHLIGAFPRVPSSRLRTAEAKREREKKSPFANEVWLLPSLKSLTLPVSLLTPSSKPGCRHLAGFQPMRTGTGRARRPRGAAAQTGVPVTTTPPGDKNTAETI</sequence>
<evidence type="ECO:0000313" key="3">
    <source>
        <dbReference type="Proteomes" id="UP000527355"/>
    </source>
</evidence>
<reference evidence="2 3" key="1">
    <citation type="journal article" date="2020" name="Nature">
        <title>Six reference-quality genomes reveal evolution of bat adaptations.</title>
        <authorList>
            <person name="Jebb D."/>
            <person name="Huang Z."/>
            <person name="Pippel M."/>
            <person name="Hughes G.M."/>
            <person name="Lavrichenko K."/>
            <person name="Devanna P."/>
            <person name="Winkler S."/>
            <person name="Jermiin L.S."/>
            <person name="Skirmuntt E.C."/>
            <person name="Katzourakis A."/>
            <person name="Burkitt-Gray L."/>
            <person name="Ray D.A."/>
            <person name="Sullivan K.A.M."/>
            <person name="Roscito J.G."/>
            <person name="Kirilenko B.M."/>
            <person name="Davalos L.M."/>
            <person name="Corthals A.P."/>
            <person name="Power M.L."/>
            <person name="Jones G."/>
            <person name="Ransome R.D."/>
            <person name="Dechmann D.K.N."/>
            <person name="Locatelli A.G."/>
            <person name="Puechmaille S.J."/>
            <person name="Fedrigo O."/>
            <person name="Jarvis E.D."/>
            <person name="Hiller M."/>
            <person name="Vernes S.C."/>
            <person name="Myers E.W."/>
            <person name="Teeling E.C."/>
        </authorList>
    </citation>
    <scope>NUCLEOTIDE SEQUENCE [LARGE SCALE GENOMIC DNA]</scope>
    <source>
        <strain evidence="2">MMyoMyo1</strain>
        <tissue evidence="2">Flight muscle</tissue>
    </source>
</reference>
<evidence type="ECO:0000313" key="2">
    <source>
        <dbReference type="EMBL" id="KAF6282394.1"/>
    </source>
</evidence>
<dbReference type="EMBL" id="JABWUV010000020">
    <property type="protein sequence ID" value="KAF6282394.1"/>
    <property type="molecule type" value="Genomic_DNA"/>
</dbReference>
<dbReference type="Proteomes" id="UP000527355">
    <property type="component" value="Unassembled WGS sequence"/>
</dbReference>
<protein>
    <submittedName>
        <fullName evidence="2">Uncharacterized protein</fullName>
    </submittedName>
</protein>
<keyword evidence="3" id="KW-1185">Reference proteome</keyword>
<feature type="compositionally biased region" description="Low complexity" evidence="1">
    <location>
        <begin position="242"/>
        <end position="257"/>
    </location>
</feature>
<dbReference type="AlphaFoldDB" id="A0A7J7S290"/>
<comment type="caution">
    <text evidence="2">The sequence shown here is derived from an EMBL/GenBank/DDBJ whole genome shotgun (WGS) entry which is preliminary data.</text>
</comment>
<name>A0A7J7S290_MYOMY</name>
<feature type="region of interest" description="Disordered" evidence="1">
    <location>
        <begin position="223"/>
        <end position="265"/>
    </location>
</feature>